<gene>
    <name evidence="16" type="primary">CEP43</name>
</gene>
<comment type="similarity">
    <text evidence="3">Belongs to the CEP43 family.</text>
</comment>
<feature type="compositionally biased region" description="Basic and acidic residues" evidence="13">
    <location>
        <begin position="251"/>
        <end position="263"/>
    </location>
</feature>
<feature type="region of interest" description="Disordered" evidence="13">
    <location>
        <begin position="208"/>
        <end position="458"/>
    </location>
</feature>
<evidence type="ECO:0000256" key="4">
    <source>
        <dbReference type="ARBA" id="ARBA00022490"/>
    </source>
</evidence>
<feature type="compositionally biased region" description="Basic residues" evidence="13">
    <location>
        <begin position="35"/>
        <end position="50"/>
    </location>
</feature>
<dbReference type="PROSITE" id="PS50896">
    <property type="entry name" value="LISH"/>
    <property type="match status" value="1"/>
</dbReference>
<evidence type="ECO:0000256" key="9">
    <source>
        <dbReference type="ARBA" id="ARBA00041026"/>
    </source>
</evidence>
<evidence type="ECO:0000256" key="1">
    <source>
        <dbReference type="ARBA" id="ARBA00004120"/>
    </source>
</evidence>
<evidence type="ECO:0000256" key="10">
    <source>
        <dbReference type="ARBA" id="ARBA00042293"/>
    </source>
</evidence>
<comment type="subcellular location">
    <subcellularLocation>
        <location evidence="1">Cytoplasm</location>
        <location evidence="1">Cytoskeleton</location>
        <location evidence="1">Cilium basal body</location>
    </subcellularLocation>
    <subcellularLocation>
        <location evidence="2">Cytoplasm</location>
        <location evidence="2">Cytoskeleton</location>
        <location evidence="2">Microtubule organizing center</location>
        <location evidence="2">Centrosome</location>
    </subcellularLocation>
</comment>
<evidence type="ECO:0000256" key="7">
    <source>
        <dbReference type="ARBA" id="ARBA00023212"/>
    </source>
</evidence>
<dbReference type="CTD" id="11116"/>
<dbReference type="Pfam" id="PF09398">
    <property type="entry name" value="FOP_dimer"/>
    <property type="match status" value="1"/>
</dbReference>
<keyword evidence="7" id="KW-0206">Cytoskeleton</keyword>
<evidence type="ECO:0000259" key="14">
    <source>
        <dbReference type="Pfam" id="PF09398"/>
    </source>
</evidence>
<evidence type="ECO:0000256" key="13">
    <source>
        <dbReference type="SAM" id="MobiDB-lite"/>
    </source>
</evidence>
<proteinExistence type="inferred from homology"/>
<name>A0AAJ7XBQ8_PETMA</name>
<evidence type="ECO:0000313" key="15">
    <source>
        <dbReference type="Proteomes" id="UP001318040"/>
    </source>
</evidence>
<accession>A0AAJ7XBQ8</accession>
<dbReference type="AlphaFoldDB" id="A0AAJ7XBQ8"/>
<protein>
    <recommendedName>
        <fullName evidence="9">Centrosomal protein 43</fullName>
    </recommendedName>
    <alternativeName>
        <fullName evidence="10">FGFR1 oncogene partner</fullName>
    </alternativeName>
</protein>
<dbReference type="PANTHER" id="PTHR15431:SF9">
    <property type="entry name" value="CENTROSOMAL PROTEIN 43"/>
    <property type="match status" value="1"/>
</dbReference>
<feature type="region of interest" description="Disordered" evidence="13">
    <location>
        <begin position="31"/>
        <end position="51"/>
    </location>
</feature>
<dbReference type="PANTHER" id="PTHR15431">
    <property type="entry name" value="FGFR1 ONCOGENE PARTNER/LISH DOMAIN-CONTAINING PROTEIN"/>
    <property type="match status" value="1"/>
</dbReference>
<dbReference type="Proteomes" id="UP001318040">
    <property type="component" value="Chromosome 49"/>
</dbReference>
<dbReference type="GO" id="GO:0030030">
    <property type="term" value="P:cell projection organization"/>
    <property type="evidence" value="ECO:0007669"/>
    <property type="project" value="UniProtKB-KW"/>
</dbReference>
<dbReference type="KEGG" id="pmrn:116952909"/>
<evidence type="ECO:0000256" key="5">
    <source>
        <dbReference type="ARBA" id="ARBA00022553"/>
    </source>
</evidence>
<evidence type="ECO:0000256" key="2">
    <source>
        <dbReference type="ARBA" id="ARBA00004300"/>
    </source>
</evidence>
<keyword evidence="5" id="KW-0597">Phosphoprotein</keyword>
<evidence type="ECO:0000256" key="3">
    <source>
        <dbReference type="ARBA" id="ARBA00005385"/>
    </source>
</evidence>
<feature type="region of interest" description="Disordered" evidence="13">
    <location>
        <begin position="488"/>
        <end position="508"/>
    </location>
</feature>
<evidence type="ECO:0000256" key="11">
    <source>
        <dbReference type="ARBA" id="ARBA00046076"/>
    </source>
</evidence>
<dbReference type="GeneID" id="116952909"/>
<feature type="compositionally biased region" description="Basic and acidic residues" evidence="13">
    <location>
        <begin position="404"/>
        <end position="419"/>
    </location>
</feature>
<sequence>MNMNCVVDVTARLINQPLGASAVCLLGGGGSESKKVRRGRRKEGKGRTRRGGGLNVVKLAASASFERAGAADMSAEEDTELRDLLVQTLEGNGVLNKIKAELRAAVFLALEEQEAVQNKTPLVNEQLKNFLNSKDGLLIASLVTEFLQFFNLDFTLAVFTPETNTAIGLDDRGGLTQKLGIVETDSTKSAPLLLEILKRSRARGIRKGSFEGESDNADSVHSMRKLSESRSISPPTPSKIPIYKGSSKAPRVKEERAGQRKTPDASLSDDSSSDGHRSKGPAVQAVPEVKATSAAGNGLHGGPSEQQTEPVAARASGGGDKLGEEDEDGEEYGDSFFDDLSPKPDKVYGSDTDDDALDDHFGEEAKWLPGLGRSSDSPLLEEDKNKQDSSADITATSHAADSPADDKKDESKSTIKVETKNGNCKVGKRDLGKDEDYEDDFQSASHRSDHTKTEESIAEEIDDLSIEAEPSDASAKVEDVTLDNTFCSQNSDKADYMEDAELSSTREG</sequence>
<reference evidence="16" key="1">
    <citation type="submission" date="2025-08" db="UniProtKB">
        <authorList>
            <consortium name="RefSeq"/>
        </authorList>
    </citation>
    <scope>IDENTIFICATION</scope>
    <source>
        <tissue evidence="16">Sperm</tissue>
    </source>
</reference>
<comment type="function">
    <text evidence="11">Required for anchoring microtubules to the centrosomes. Required for ciliation.</text>
</comment>
<comment type="subunit">
    <text evidence="12">Homodimer. Part of a ternary complex that contains CEP350, CEP43 and MAPRE1. Interacts directly with CEP350 and MAPRE1. Interacts with CEP19. Interacts (via N-terminus) with CEP350 (via C-terminus).</text>
</comment>
<feature type="domain" description="FGFR1 oncogene partner (FOP) N-terminal dimerisation" evidence="14">
    <location>
        <begin position="119"/>
        <end position="199"/>
    </location>
</feature>
<keyword evidence="4" id="KW-0963">Cytoplasm</keyword>
<keyword evidence="15" id="KW-1185">Reference proteome</keyword>
<evidence type="ECO:0000256" key="8">
    <source>
        <dbReference type="ARBA" id="ARBA00023273"/>
    </source>
</evidence>
<feature type="compositionally biased region" description="Polar residues" evidence="13">
    <location>
        <begin position="390"/>
        <end position="399"/>
    </location>
</feature>
<dbReference type="GO" id="GO:0005813">
    <property type="term" value="C:centrosome"/>
    <property type="evidence" value="ECO:0007669"/>
    <property type="project" value="UniProtKB-SubCell"/>
</dbReference>
<keyword evidence="8" id="KW-0966">Cell projection</keyword>
<keyword evidence="6" id="KW-0970">Cilium biogenesis/degradation</keyword>
<dbReference type="RefSeq" id="XP_032828500.1">
    <property type="nucleotide sequence ID" value="XM_032972609.1"/>
</dbReference>
<evidence type="ECO:0000256" key="12">
    <source>
        <dbReference type="ARBA" id="ARBA00046373"/>
    </source>
</evidence>
<dbReference type="GO" id="GO:0034453">
    <property type="term" value="P:microtubule anchoring"/>
    <property type="evidence" value="ECO:0007669"/>
    <property type="project" value="InterPro"/>
</dbReference>
<organism evidence="15 16">
    <name type="scientific">Petromyzon marinus</name>
    <name type="common">Sea lamprey</name>
    <dbReference type="NCBI Taxonomy" id="7757"/>
    <lineage>
        <taxon>Eukaryota</taxon>
        <taxon>Metazoa</taxon>
        <taxon>Chordata</taxon>
        <taxon>Craniata</taxon>
        <taxon>Vertebrata</taxon>
        <taxon>Cyclostomata</taxon>
        <taxon>Hyperoartia</taxon>
        <taxon>Petromyzontiformes</taxon>
        <taxon>Petromyzontidae</taxon>
        <taxon>Petromyzon</taxon>
    </lineage>
</organism>
<feature type="compositionally biased region" description="Acidic residues" evidence="13">
    <location>
        <begin position="323"/>
        <end position="337"/>
    </location>
</feature>
<dbReference type="Gene3D" id="1.20.960.40">
    <property type="match status" value="1"/>
</dbReference>
<dbReference type="InterPro" id="IPR018993">
    <property type="entry name" value="FOP_dimerisation-dom_N"/>
</dbReference>
<evidence type="ECO:0000313" key="16">
    <source>
        <dbReference type="RefSeq" id="XP_032828500.1"/>
    </source>
</evidence>
<dbReference type="InterPro" id="IPR006594">
    <property type="entry name" value="LisH"/>
</dbReference>
<evidence type="ECO:0000256" key="6">
    <source>
        <dbReference type="ARBA" id="ARBA00022794"/>
    </source>
</evidence>
<feature type="compositionally biased region" description="Basic and acidic residues" evidence="13">
    <location>
        <begin position="446"/>
        <end position="455"/>
    </location>
</feature>